<dbReference type="SUPFAM" id="SSF52540">
    <property type="entry name" value="P-loop containing nucleoside triphosphate hydrolases"/>
    <property type="match status" value="1"/>
</dbReference>
<dbReference type="GO" id="GO:0016787">
    <property type="term" value="F:hydrolase activity"/>
    <property type="evidence" value="ECO:0007669"/>
    <property type="project" value="UniProtKB-KW"/>
</dbReference>
<dbReference type="Pfam" id="PF21324">
    <property type="entry name" value="SHPRH_helical-2nd"/>
    <property type="match status" value="1"/>
</dbReference>
<keyword evidence="5" id="KW-1185">Reference proteome</keyword>
<sequence>MLGVGNEPAPVMVTKPSEWAGGWFCTFYVVTSAVLHSSKLNQALVSNAYRDSRTYQNTFWWLEALHHAEQSKDFSSELIRKIEEAISGTSSNSKSSRITARFRSISALKYQIQTGLDQLEASRKTLLDRLLEIDQTMEKPKEEDIERVGKCRNCQPNSDGPPCVLCELDELFQDYEARLFVLKNERGGIISSAEEAVDFQKKNFALNHFLSKLSQSSNSSATSDIGHEESKKRNVGQRVVVSRSASELELILGVIKNYCKARLGRDSVSAATKDLHVFEGMRKEFGHARSLALAQAQYLRAHDEIKMAVSRLHLRTSEDDKSLDALGENELVAASSNFSHEKFMSLTMLSQTKGKLRYLKGLVQSKQKKQFESPNGSSISGERTAMAREDLLRDIKKGKKFSKEGEYLANDEEKKEERGPQGSKLDKEPLVPWVEGVELSTIEGNGTQGQTTRATDFLKFRTSKDQQRIVEGNMRSMLCESWAAVTQIGSVAMLSENLKVDGGLFAMTEKRLQNSKLHNWVMCPTCRQHTDFGNIAYAVDSQNESSNLSVLHTIDSSEKCEASISVKGSYGTKIEAVTRRILWVKANDHKAKVLVFSSWNDVLDVLEHSFTTNNITFIRMKGGRKAHVAISQFRGKQNDTKGCEGSTPESIQVLLLLIQHGANGLNLLEAQHVVLVEPLLNPAAEAQAISRVHRIGQKNKTLIHRFIVKDTVEESLYKLNRSRSNHSFISGNTKNQDQPVLTLKDVEALLSRAPLTMPESEENPSTNTNLRHLPPSVAAAIAAEKRLNEQRT</sequence>
<reference evidence="4 5" key="1">
    <citation type="journal article" date="2023" name="Life. Sci Alliance">
        <title>Evolutionary insights into 3D genome organization and epigenetic landscape of Vigna mungo.</title>
        <authorList>
            <person name="Junaid A."/>
            <person name="Singh B."/>
            <person name="Bhatia S."/>
        </authorList>
    </citation>
    <scope>NUCLEOTIDE SEQUENCE [LARGE SCALE GENOMIC DNA]</scope>
    <source>
        <strain evidence="4">Urdbean</strain>
    </source>
</reference>
<dbReference type="InterPro" id="IPR048695">
    <property type="entry name" value="SHPRH_helical_2nd"/>
</dbReference>
<dbReference type="PROSITE" id="PS51194">
    <property type="entry name" value="HELICASE_CTER"/>
    <property type="match status" value="1"/>
</dbReference>
<dbReference type="CDD" id="cd18793">
    <property type="entry name" value="SF2_C_SNF"/>
    <property type="match status" value="1"/>
</dbReference>
<dbReference type="SMART" id="SM00490">
    <property type="entry name" value="HELICc"/>
    <property type="match status" value="1"/>
</dbReference>
<proteinExistence type="predicted"/>
<dbReference type="InterPro" id="IPR049730">
    <property type="entry name" value="SNF2/RAD54-like_C"/>
</dbReference>
<evidence type="ECO:0000256" key="2">
    <source>
        <dbReference type="SAM" id="MobiDB-lite"/>
    </source>
</evidence>
<gene>
    <name evidence="4" type="ORF">V8G54_036461</name>
</gene>
<name>A0AAQ3MH51_VIGMU</name>
<dbReference type="PANTHER" id="PTHR45865:SF1">
    <property type="entry name" value="E3 UBIQUITIN-PROTEIN LIGASE SHPRH"/>
    <property type="match status" value="1"/>
</dbReference>
<dbReference type="Gene3D" id="3.40.50.300">
    <property type="entry name" value="P-loop containing nucleotide triphosphate hydrolases"/>
    <property type="match status" value="1"/>
</dbReference>
<dbReference type="EMBL" id="CP144690">
    <property type="protein sequence ID" value="WVY90947.1"/>
    <property type="molecule type" value="Genomic_DNA"/>
</dbReference>
<protein>
    <recommendedName>
        <fullName evidence="3">Helicase C-terminal domain-containing protein</fullName>
    </recommendedName>
</protein>
<accession>A0AAQ3MH51</accession>
<dbReference type="Proteomes" id="UP001374535">
    <property type="component" value="Chromosome 11"/>
</dbReference>
<evidence type="ECO:0000256" key="1">
    <source>
        <dbReference type="ARBA" id="ARBA00022801"/>
    </source>
</evidence>
<dbReference type="PANTHER" id="PTHR45865">
    <property type="entry name" value="E3 UBIQUITIN-PROTEIN LIGASE SHPRH FAMILY MEMBER"/>
    <property type="match status" value="1"/>
</dbReference>
<dbReference type="AlphaFoldDB" id="A0AAQ3MH51"/>
<keyword evidence="1" id="KW-0378">Hydrolase</keyword>
<evidence type="ECO:0000313" key="5">
    <source>
        <dbReference type="Proteomes" id="UP001374535"/>
    </source>
</evidence>
<dbReference type="InterPro" id="IPR052583">
    <property type="entry name" value="ATP-helicase/E3_Ub-Ligase"/>
</dbReference>
<evidence type="ECO:0000259" key="3">
    <source>
        <dbReference type="PROSITE" id="PS51194"/>
    </source>
</evidence>
<feature type="region of interest" description="Disordered" evidence="2">
    <location>
        <begin position="406"/>
        <end position="427"/>
    </location>
</feature>
<evidence type="ECO:0000313" key="4">
    <source>
        <dbReference type="EMBL" id="WVY90947.1"/>
    </source>
</evidence>
<dbReference type="InterPro" id="IPR027417">
    <property type="entry name" value="P-loop_NTPase"/>
</dbReference>
<feature type="domain" description="Helicase C-terminal" evidence="3">
    <location>
        <begin position="576"/>
        <end position="747"/>
    </location>
</feature>
<organism evidence="4 5">
    <name type="scientific">Vigna mungo</name>
    <name type="common">Black gram</name>
    <name type="synonym">Phaseolus mungo</name>
    <dbReference type="NCBI Taxonomy" id="3915"/>
    <lineage>
        <taxon>Eukaryota</taxon>
        <taxon>Viridiplantae</taxon>
        <taxon>Streptophyta</taxon>
        <taxon>Embryophyta</taxon>
        <taxon>Tracheophyta</taxon>
        <taxon>Spermatophyta</taxon>
        <taxon>Magnoliopsida</taxon>
        <taxon>eudicotyledons</taxon>
        <taxon>Gunneridae</taxon>
        <taxon>Pentapetalae</taxon>
        <taxon>rosids</taxon>
        <taxon>fabids</taxon>
        <taxon>Fabales</taxon>
        <taxon>Fabaceae</taxon>
        <taxon>Papilionoideae</taxon>
        <taxon>50 kb inversion clade</taxon>
        <taxon>NPAAA clade</taxon>
        <taxon>indigoferoid/millettioid clade</taxon>
        <taxon>Phaseoleae</taxon>
        <taxon>Vigna</taxon>
    </lineage>
</organism>
<dbReference type="InterPro" id="IPR001650">
    <property type="entry name" value="Helicase_C-like"/>
</dbReference>
<dbReference type="Pfam" id="PF00271">
    <property type="entry name" value="Helicase_C"/>
    <property type="match status" value="1"/>
</dbReference>